<dbReference type="EMBL" id="KL596864">
    <property type="protein sequence ID" value="KER23112.1"/>
    <property type="molecule type" value="Genomic_DNA"/>
</dbReference>
<sequence>MAASLKLLGYFLRWALTFNDHRKTKRVEERQPRETSTTLKIPLRGHLDARLDCHVTAQLDDKVALVTHASPSSTNSTIKSNSDEVLG</sequence>
<dbReference type="RefSeq" id="XP_009173124.1">
    <property type="nucleotide sequence ID" value="XM_009174860.1"/>
</dbReference>
<dbReference type="CTD" id="20323100"/>
<name>A0A074ZBY9_OPIVI</name>
<dbReference type="Proteomes" id="UP000054324">
    <property type="component" value="Unassembled WGS sequence"/>
</dbReference>
<gene>
    <name evidence="1" type="ORF">T265_08921</name>
</gene>
<dbReference type="GeneID" id="20323100"/>
<dbReference type="KEGG" id="ovi:T265_08921"/>
<proteinExistence type="predicted"/>
<organism evidence="1 2">
    <name type="scientific">Opisthorchis viverrini</name>
    <name type="common">Southeast Asian liver fluke</name>
    <dbReference type="NCBI Taxonomy" id="6198"/>
    <lineage>
        <taxon>Eukaryota</taxon>
        <taxon>Metazoa</taxon>
        <taxon>Spiralia</taxon>
        <taxon>Lophotrochozoa</taxon>
        <taxon>Platyhelminthes</taxon>
        <taxon>Trematoda</taxon>
        <taxon>Digenea</taxon>
        <taxon>Opisthorchiida</taxon>
        <taxon>Opisthorchiata</taxon>
        <taxon>Opisthorchiidae</taxon>
        <taxon>Opisthorchis</taxon>
    </lineage>
</organism>
<dbReference type="AlphaFoldDB" id="A0A074ZBY9"/>
<reference evidence="1 2" key="1">
    <citation type="submission" date="2013-11" db="EMBL/GenBank/DDBJ databases">
        <title>Opisthorchis viverrini - life in the bile duct.</title>
        <authorList>
            <person name="Young N.D."/>
            <person name="Nagarajan N."/>
            <person name="Lin S.J."/>
            <person name="Korhonen P.K."/>
            <person name="Jex A.R."/>
            <person name="Hall R.S."/>
            <person name="Safavi-Hemami H."/>
            <person name="Kaewkong W."/>
            <person name="Bertrand D."/>
            <person name="Gao S."/>
            <person name="Seet Q."/>
            <person name="Wongkham S."/>
            <person name="Teh B.T."/>
            <person name="Wongkham C."/>
            <person name="Intapan P.M."/>
            <person name="Maleewong W."/>
            <person name="Yang X."/>
            <person name="Hu M."/>
            <person name="Wang Z."/>
            <person name="Hofmann A."/>
            <person name="Sternberg P.W."/>
            <person name="Tan P."/>
            <person name="Wang J."/>
            <person name="Gasser R.B."/>
        </authorList>
    </citation>
    <scope>NUCLEOTIDE SEQUENCE [LARGE SCALE GENOMIC DNA]</scope>
</reference>
<evidence type="ECO:0000313" key="1">
    <source>
        <dbReference type="EMBL" id="KER23112.1"/>
    </source>
</evidence>
<evidence type="ECO:0000313" key="2">
    <source>
        <dbReference type="Proteomes" id="UP000054324"/>
    </source>
</evidence>
<accession>A0A074ZBY9</accession>
<protein>
    <submittedName>
        <fullName evidence="1">Uncharacterized protein</fullName>
    </submittedName>
</protein>
<keyword evidence="2" id="KW-1185">Reference proteome</keyword>